<dbReference type="PANTHER" id="PTHR22984">
    <property type="entry name" value="SERINE/THREONINE-PROTEIN KINASE PIM"/>
    <property type="match status" value="1"/>
</dbReference>
<feature type="domain" description="Protein kinase" evidence="11">
    <location>
        <begin position="1"/>
        <end position="288"/>
    </location>
</feature>
<comment type="catalytic activity">
    <reaction evidence="8">
        <text>L-threonyl-[protein] + ATP = O-phospho-L-threonyl-[protein] + ADP + H(+)</text>
        <dbReference type="Rhea" id="RHEA:46608"/>
        <dbReference type="Rhea" id="RHEA-COMP:11060"/>
        <dbReference type="Rhea" id="RHEA-COMP:11605"/>
        <dbReference type="ChEBI" id="CHEBI:15378"/>
        <dbReference type="ChEBI" id="CHEBI:30013"/>
        <dbReference type="ChEBI" id="CHEBI:30616"/>
        <dbReference type="ChEBI" id="CHEBI:61977"/>
        <dbReference type="ChEBI" id="CHEBI:456216"/>
        <dbReference type="EC" id="2.7.11.1"/>
    </reaction>
</comment>
<evidence type="ECO:0000256" key="9">
    <source>
        <dbReference type="ARBA" id="ARBA00048679"/>
    </source>
</evidence>
<dbReference type="GO" id="GO:0005524">
    <property type="term" value="F:ATP binding"/>
    <property type="evidence" value="ECO:0007669"/>
    <property type="project" value="UniProtKB-KW"/>
</dbReference>
<evidence type="ECO:0000259" key="11">
    <source>
        <dbReference type="PROSITE" id="PS50011"/>
    </source>
</evidence>
<evidence type="ECO:0000256" key="5">
    <source>
        <dbReference type="ARBA" id="ARBA00022741"/>
    </source>
</evidence>
<keyword evidence="3" id="KW-0723">Serine/threonine-protein kinase</keyword>
<dbReference type="EC" id="2.7.11.1" evidence="2"/>
<dbReference type="Gene3D" id="3.30.200.20">
    <property type="entry name" value="Phosphorylase Kinase, domain 1"/>
    <property type="match status" value="1"/>
</dbReference>
<dbReference type="GO" id="GO:0043066">
    <property type="term" value="P:negative regulation of apoptotic process"/>
    <property type="evidence" value="ECO:0007669"/>
    <property type="project" value="TreeGrafter"/>
</dbReference>
<evidence type="ECO:0000256" key="7">
    <source>
        <dbReference type="ARBA" id="ARBA00022840"/>
    </source>
</evidence>
<evidence type="ECO:0000313" key="13">
    <source>
        <dbReference type="Proteomes" id="UP000265140"/>
    </source>
</evidence>
<evidence type="ECO:0000313" key="12">
    <source>
        <dbReference type="Ensembl" id="ENSELUP00000074144.2"/>
    </source>
</evidence>
<comment type="catalytic activity">
    <reaction evidence="9">
        <text>L-seryl-[protein] + ATP = O-phospho-L-seryl-[protein] + ADP + H(+)</text>
        <dbReference type="Rhea" id="RHEA:17989"/>
        <dbReference type="Rhea" id="RHEA-COMP:9863"/>
        <dbReference type="Rhea" id="RHEA-COMP:11604"/>
        <dbReference type="ChEBI" id="CHEBI:15378"/>
        <dbReference type="ChEBI" id="CHEBI:29999"/>
        <dbReference type="ChEBI" id="CHEBI:30616"/>
        <dbReference type="ChEBI" id="CHEBI:83421"/>
        <dbReference type="ChEBI" id="CHEBI:456216"/>
        <dbReference type="EC" id="2.7.11.1"/>
    </reaction>
</comment>
<dbReference type="InParanoid" id="A0A6Q2Z6W5"/>
<reference evidence="13" key="1">
    <citation type="journal article" date="2014" name="PLoS ONE">
        <title>The genome and linkage map of the northern pike (Esox lucius): conserved synteny revealed between the salmonid sister group and the Neoteleostei.</title>
        <authorList>
            <person name="Rondeau E.B."/>
            <person name="Minkley D.R."/>
            <person name="Leong J.S."/>
            <person name="Messmer A.M."/>
            <person name="Jantzen J.R."/>
            <person name="von Schalburg K.R."/>
            <person name="Lemon C."/>
            <person name="Bird N.H."/>
            <person name="Koop B.F."/>
        </authorList>
    </citation>
    <scope>NUCLEOTIDE SEQUENCE</scope>
</reference>
<reference evidence="12" key="2">
    <citation type="submission" date="2020-02" db="EMBL/GenBank/DDBJ databases">
        <title>Esox lucius (northern pike) genome, fEsoLuc1, primary haplotype.</title>
        <authorList>
            <person name="Myers G."/>
            <person name="Karagic N."/>
            <person name="Meyer A."/>
            <person name="Pippel M."/>
            <person name="Reichard M."/>
            <person name="Winkler S."/>
            <person name="Tracey A."/>
            <person name="Sims Y."/>
            <person name="Howe K."/>
            <person name="Rhie A."/>
            <person name="Formenti G."/>
            <person name="Durbin R."/>
            <person name="Fedrigo O."/>
            <person name="Jarvis E.D."/>
        </authorList>
    </citation>
    <scope>NUCLEOTIDE SEQUENCE [LARGE SCALE GENOMIC DNA]</scope>
</reference>
<name>A0A6Q2Z6W5_ESOLU</name>
<dbReference type="SUPFAM" id="SSF56112">
    <property type="entry name" value="Protein kinase-like (PK-like)"/>
    <property type="match status" value="1"/>
</dbReference>
<dbReference type="GO" id="GO:0004674">
    <property type="term" value="F:protein serine/threonine kinase activity"/>
    <property type="evidence" value="ECO:0007669"/>
    <property type="project" value="UniProtKB-KW"/>
</dbReference>
<keyword evidence="4" id="KW-0808">Transferase</keyword>
<dbReference type="InterPro" id="IPR000719">
    <property type="entry name" value="Prot_kinase_dom"/>
</dbReference>
<dbReference type="AlphaFoldDB" id="A0A6Q2Z6W5"/>
<evidence type="ECO:0000256" key="2">
    <source>
        <dbReference type="ARBA" id="ARBA00012513"/>
    </source>
</evidence>
<reference evidence="12" key="3">
    <citation type="submission" date="2025-08" db="UniProtKB">
        <authorList>
            <consortium name="Ensembl"/>
        </authorList>
    </citation>
    <scope>IDENTIFICATION</scope>
</reference>
<dbReference type="GeneTree" id="ENSGT00950000182996"/>
<keyword evidence="7" id="KW-0067">ATP-binding</keyword>
<comment type="similarity">
    <text evidence="1">Belongs to the protein kinase superfamily. CAMK Ser/Thr protein kinase family. PIM subfamily.</text>
</comment>
<feature type="compositionally biased region" description="Basic and acidic residues" evidence="10">
    <location>
        <begin position="97"/>
        <end position="107"/>
    </location>
</feature>
<dbReference type="Pfam" id="PF00069">
    <property type="entry name" value="Pkinase"/>
    <property type="match status" value="1"/>
</dbReference>
<organism evidence="12 13">
    <name type="scientific">Esox lucius</name>
    <name type="common">Northern pike</name>
    <dbReference type="NCBI Taxonomy" id="8010"/>
    <lineage>
        <taxon>Eukaryota</taxon>
        <taxon>Metazoa</taxon>
        <taxon>Chordata</taxon>
        <taxon>Craniata</taxon>
        <taxon>Vertebrata</taxon>
        <taxon>Euteleostomi</taxon>
        <taxon>Actinopterygii</taxon>
        <taxon>Neopterygii</taxon>
        <taxon>Teleostei</taxon>
        <taxon>Protacanthopterygii</taxon>
        <taxon>Esociformes</taxon>
        <taxon>Esocidae</taxon>
        <taxon>Esox</taxon>
    </lineage>
</organism>
<feature type="region of interest" description="Disordered" evidence="10">
    <location>
        <begin position="1"/>
        <end position="24"/>
    </location>
</feature>
<evidence type="ECO:0000256" key="1">
    <source>
        <dbReference type="ARBA" id="ARBA00005505"/>
    </source>
</evidence>
<dbReference type="GO" id="GO:0007346">
    <property type="term" value="P:regulation of mitotic cell cycle"/>
    <property type="evidence" value="ECO:0007669"/>
    <property type="project" value="TreeGrafter"/>
</dbReference>
<dbReference type="PROSITE" id="PS00108">
    <property type="entry name" value="PROTEIN_KINASE_ST"/>
    <property type="match status" value="1"/>
</dbReference>
<feature type="region of interest" description="Disordered" evidence="10">
    <location>
        <begin position="97"/>
        <end position="122"/>
    </location>
</feature>
<protein>
    <recommendedName>
        <fullName evidence="2">non-specific serine/threonine protein kinase</fullName>
        <ecNumber evidence="2">2.7.11.1</ecNumber>
    </recommendedName>
</protein>
<dbReference type="InterPro" id="IPR008271">
    <property type="entry name" value="Ser/Thr_kinase_AS"/>
</dbReference>
<keyword evidence="13" id="KW-1185">Reference proteome</keyword>
<dbReference type="Gene3D" id="1.10.510.10">
    <property type="entry name" value="Transferase(Phosphotransferase) domain 1"/>
    <property type="match status" value="1"/>
</dbReference>
<evidence type="ECO:0000256" key="10">
    <source>
        <dbReference type="SAM" id="MobiDB-lite"/>
    </source>
</evidence>
<proteinExistence type="inferred from homology"/>
<keyword evidence="6" id="KW-0418">Kinase</keyword>
<keyword evidence="5" id="KW-0547">Nucleotide-binding</keyword>
<dbReference type="PROSITE" id="PS50011">
    <property type="entry name" value="PROTEIN_KINASE_DOM"/>
    <property type="match status" value="1"/>
</dbReference>
<evidence type="ECO:0000256" key="6">
    <source>
        <dbReference type="ARBA" id="ARBA00022777"/>
    </source>
</evidence>
<evidence type="ECO:0000256" key="4">
    <source>
        <dbReference type="ARBA" id="ARBA00022679"/>
    </source>
</evidence>
<reference evidence="12" key="4">
    <citation type="submission" date="2025-09" db="UniProtKB">
        <authorList>
            <consortium name="Ensembl"/>
        </authorList>
    </citation>
    <scope>IDENTIFICATION</scope>
</reference>
<sequence>MKRKSQFNSESDEGPSRKHSKKRKQATAKNLFSLLAICFNDQTPHSVAFLGLLRYLGIWASQKQFVNALCPFAASFSSLYDVGKMLGQGGFGSVYEGTRKQDGKQEAGSRNVTQTAPGDGPAFGHVPAPGIALVMEHPTPEDTARGIIKQAVLACRDRGYLHRDVKGENLLLQTDTLQVKLIDFGCCNLLKEDPYLEYSGTVEYCQPECFTKGMYNGHKATVWSLGVTLFTLVNGKLPYKDEYSIRRGHRLCFKAGVSKGMHTGREWYGFSPCMGFEPTTSRLLVQHS</sequence>
<dbReference type="Proteomes" id="UP000265140">
    <property type="component" value="Chromosome 24"/>
</dbReference>
<evidence type="ECO:0000256" key="3">
    <source>
        <dbReference type="ARBA" id="ARBA00022527"/>
    </source>
</evidence>
<dbReference type="PANTHER" id="PTHR22984:SF11">
    <property type="entry name" value="AURORA KINASE-RELATED"/>
    <property type="match status" value="1"/>
</dbReference>
<dbReference type="InterPro" id="IPR051138">
    <property type="entry name" value="PIM_Ser/Thr_kinase"/>
</dbReference>
<dbReference type="Ensembl" id="ENSELUT00000065308.2">
    <property type="protein sequence ID" value="ENSELUP00000074144.2"/>
    <property type="gene ID" value="ENSELUG00000025785.2"/>
</dbReference>
<dbReference type="InterPro" id="IPR011009">
    <property type="entry name" value="Kinase-like_dom_sf"/>
</dbReference>
<dbReference type="Bgee" id="ENSELUG00000025785">
    <property type="expression patterns" value="Expressed in testis and 5 other cell types or tissues"/>
</dbReference>
<dbReference type="SMART" id="SM00220">
    <property type="entry name" value="S_TKc"/>
    <property type="match status" value="1"/>
</dbReference>
<evidence type="ECO:0000256" key="8">
    <source>
        <dbReference type="ARBA" id="ARBA00047899"/>
    </source>
</evidence>
<accession>A0A6Q2Z6W5</accession>
<dbReference type="GO" id="GO:0005737">
    <property type="term" value="C:cytoplasm"/>
    <property type="evidence" value="ECO:0007669"/>
    <property type="project" value="TreeGrafter"/>
</dbReference>